<dbReference type="GO" id="GO:0030248">
    <property type="term" value="F:cellulose binding"/>
    <property type="evidence" value="ECO:0007669"/>
    <property type="project" value="UniProtKB-UniRule"/>
</dbReference>
<dbReference type="AlphaFoldDB" id="A0A6A6AGX7"/>
<dbReference type="InterPro" id="IPR036779">
    <property type="entry name" value="LysM_dom_sf"/>
</dbReference>
<dbReference type="GO" id="GO:0008810">
    <property type="term" value="F:cellulase activity"/>
    <property type="evidence" value="ECO:0007669"/>
    <property type="project" value="UniProtKB-UniRule"/>
</dbReference>
<dbReference type="Gene3D" id="3.10.350.10">
    <property type="entry name" value="LysM domain"/>
    <property type="match status" value="1"/>
</dbReference>
<evidence type="ECO:0000256" key="5">
    <source>
        <dbReference type="ARBA" id="ARBA00023008"/>
    </source>
</evidence>
<keyword evidence="5" id="KW-0186">Copper</keyword>
<dbReference type="InterPro" id="IPR049892">
    <property type="entry name" value="AA9"/>
</dbReference>
<evidence type="ECO:0000259" key="12">
    <source>
        <dbReference type="Pfam" id="PF03443"/>
    </source>
</evidence>
<evidence type="ECO:0000256" key="7">
    <source>
        <dbReference type="ARBA" id="ARBA00023277"/>
    </source>
</evidence>
<dbReference type="PANTHER" id="PTHR33353">
    <property type="entry name" value="PUTATIVE (AFU_ORTHOLOGUE AFUA_1G12560)-RELATED"/>
    <property type="match status" value="1"/>
</dbReference>
<evidence type="ECO:0000256" key="10">
    <source>
        <dbReference type="ARBA" id="ARBA00045077"/>
    </source>
</evidence>
<evidence type="ECO:0000256" key="4">
    <source>
        <dbReference type="ARBA" id="ARBA00023001"/>
    </source>
</evidence>
<evidence type="ECO:0000256" key="3">
    <source>
        <dbReference type="ARBA" id="ARBA00022525"/>
    </source>
</evidence>
<feature type="domain" description="Auxiliary Activity family 9 catalytic" evidence="12">
    <location>
        <begin position="2"/>
        <end position="37"/>
    </location>
</feature>
<keyword evidence="7 11" id="KW-0119">Carbohydrate metabolism</keyword>
<dbReference type="Proteomes" id="UP000799771">
    <property type="component" value="Unassembled WGS sequence"/>
</dbReference>
<evidence type="ECO:0000256" key="1">
    <source>
        <dbReference type="ARBA" id="ARBA00001973"/>
    </source>
</evidence>
<comment type="domain">
    <text evidence="11">Has a modular structure: an endo-beta-1,4-glucanase catalytic module at the N-terminus, a linker rich in serines and threonines, and a C-terminal carbohydrate-binding module (CBM).</text>
</comment>
<comment type="catalytic activity">
    <reaction evidence="10 11">
        <text>[(1-&gt;4)-beta-D-glucosyl]n+m + reduced acceptor + O2 = 4-dehydro-beta-D-glucosyl-[(1-&gt;4)-beta-D-glucosyl]n-1 + [(1-&gt;4)-beta-D-glucosyl]m + acceptor + H2O.</text>
        <dbReference type="EC" id="1.14.99.56"/>
    </reaction>
</comment>
<sequence length="186" mass="20584">MPTCIAPGDYLMRVELLALHSASKQGEAQFYRECAQILRNMKNRSGEIHKEDPTPEGCDNLIRHSRLPSTQSLENISLAFDISLDDFYFLHPQVDDKCSNLWLETSCCVRLIGNVATYSGFPTPTPGTVYPQPSPTPTSAPPLIVTDHLWSTAAGTLNDSWNPSFSADNCVSQEGKSYCILRCDGR</sequence>
<keyword evidence="8 11" id="KW-0624">Polysaccharide degradation</keyword>
<dbReference type="RefSeq" id="XP_033525629.1">
    <property type="nucleotide sequence ID" value="XM_033666548.1"/>
</dbReference>
<dbReference type="EMBL" id="ML977502">
    <property type="protein sequence ID" value="KAF2131242.1"/>
    <property type="molecule type" value="Genomic_DNA"/>
</dbReference>
<organism evidence="13 14">
    <name type="scientific">Dothidotthia symphoricarpi CBS 119687</name>
    <dbReference type="NCBI Taxonomy" id="1392245"/>
    <lineage>
        <taxon>Eukaryota</taxon>
        <taxon>Fungi</taxon>
        <taxon>Dikarya</taxon>
        <taxon>Ascomycota</taxon>
        <taxon>Pezizomycotina</taxon>
        <taxon>Dothideomycetes</taxon>
        <taxon>Pleosporomycetidae</taxon>
        <taxon>Pleosporales</taxon>
        <taxon>Dothidotthiaceae</taxon>
        <taxon>Dothidotthia</taxon>
    </lineage>
</organism>
<evidence type="ECO:0000256" key="6">
    <source>
        <dbReference type="ARBA" id="ARBA00023157"/>
    </source>
</evidence>
<keyword evidence="13" id="KW-0560">Oxidoreductase</keyword>
<dbReference type="GO" id="GO:0030245">
    <property type="term" value="P:cellulose catabolic process"/>
    <property type="evidence" value="ECO:0007669"/>
    <property type="project" value="UniProtKB-UniRule"/>
</dbReference>
<dbReference type="PANTHER" id="PTHR33353:SF17">
    <property type="entry name" value="ENDO-BETA-1,4-GLUCANASE D"/>
    <property type="match status" value="1"/>
</dbReference>
<evidence type="ECO:0000313" key="14">
    <source>
        <dbReference type="Proteomes" id="UP000799771"/>
    </source>
</evidence>
<dbReference type="EC" id="1.14.99.56" evidence="11"/>
<evidence type="ECO:0000256" key="2">
    <source>
        <dbReference type="ARBA" id="ARBA00004613"/>
    </source>
</evidence>
<evidence type="ECO:0000256" key="8">
    <source>
        <dbReference type="ARBA" id="ARBA00023326"/>
    </source>
</evidence>
<dbReference type="InterPro" id="IPR005103">
    <property type="entry name" value="AA9_LPMO"/>
</dbReference>
<comment type="cofactor">
    <cofactor evidence="1">
        <name>Cu(2+)</name>
        <dbReference type="ChEBI" id="CHEBI:29036"/>
    </cofactor>
</comment>
<comment type="similarity">
    <text evidence="9">Belongs to the polysaccharide monooxygenase AA9 family.</text>
</comment>
<keyword evidence="6 11" id="KW-1015">Disulfide bond</keyword>
<comment type="function">
    <text evidence="11">Lytic polysaccharide monooxygenase (LMPO) that depolymerizes crystalline and amorphous polysaccharides via the oxidation of scissile alpha- or beta-(1-4)-glycosidic bonds, yielding C1 and/or C4 oxidation products. Catalysis by LPMOs requires the reduction of the active-site copper from Cu(II) to Cu(I) by a reducing agent and H(2)O(2) or O(2) as a cosubstrate.</text>
</comment>
<keyword evidence="13" id="KW-0503">Monooxygenase</keyword>
<evidence type="ECO:0000313" key="13">
    <source>
        <dbReference type="EMBL" id="KAF2131242.1"/>
    </source>
</evidence>
<dbReference type="GO" id="GO:0004497">
    <property type="term" value="F:monooxygenase activity"/>
    <property type="evidence" value="ECO:0007669"/>
    <property type="project" value="UniProtKB-KW"/>
</dbReference>
<evidence type="ECO:0000256" key="9">
    <source>
        <dbReference type="ARBA" id="ARBA00044502"/>
    </source>
</evidence>
<dbReference type="GeneID" id="54406980"/>
<dbReference type="Gene3D" id="2.70.50.70">
    <property type="match status" value="1"/>
</dbReference>
<dbReference type="OrthoDB" id="5271017at2759"/>
<reference evidence="13" key="1">
    <citation type="journal article" date="2020" name="Stud. Mycol.">
        <title>101 Dothideomycetes genomes: a test case for predicting lifestyles and emergence of pathogens.</title>
        <authorList>
            <person name="Haridas S."/>
            <person name="Albert R."/>
            <person name="Binder M."/>
            <person name="Bloem J."/>
            <person name="Labutti K."/>
            <person name="Salamov A."/>
            <person name="Andreopoulos B."/>
            <person name="Baker S."/>
            <person name="Barry K."/>
            <person name="Bills G."/>
            <person name="Bluhm B."/>
            <person name="Cannon C."/>
            <person name="Castanera R."/>
            <person name="Culley D."/>
            <person name="Daum C."/>
            <person name="Ezra D."/>
            <person name="Gonzalez J."/>
            <person name="Henrissat B."/>
            <person name="Kuo A."/>
            <person name="Liang C."/>
            <person name="Lipzen A."/>
            <person name="Lutzoni F."/>
            <person name="Magnuson J."/>
            <person name="Mondo S."/>
            <person name="Nolan M."/>
            <person name="Ohm R."/>
            <person name="Pangilinan J."/>
            <person name="Park H.-J."/>
            <person name="Ramirez L."/>
            <person name="Alfaro M."/>
            <person name="Sun H."/>
            <person name="Tritt A."/>
            <person name="Yoshinaga Y."/>
            <person name="Zwiers L.-H."/>
            <person name="Turgeon B."/>
            <person name="Goodwin S."/>
            <person name="Spatafora J."/>
            <person name="Crous P."/>
            <person name="Grigoriev I."/>
        </authorList>
    </citation>
    <scope>NUCLEOTIDE SEQUENCE</scope>
    <source>
        <strain evidence="13">CBS 119687</strain>
    </source>
</reference>
<evidence type="ECO:0000256" key="11">
    <source>
        <dbReference type="RuleBase" id="RU368122"/>
    </source>
</evidence>
<keyword evidence="14" id="KW-1185">Reference proteome</keyword>
<dbReference type="GO" id="GO:0005576">
    <property type="term" value="C:extracellular region"/>
    <property type="evidence" value="ECO:0007669"/>
    <property type="project" value="UniProtKB-SubCell"/>
</dbReference>
<dbReference type="Pfam" id="PF03443">
    <property type="entry name" value="AA9"/>
    <property type="match status" value="1"/>
</dbReference>
<gene>
    <name evidence="13" type="ORF">P153DRAFT_355074</name>
</gene>
<keyword evidence="3 11" id="KW-0964">Secreted</keyword>
<accession>A0A6A6AGX7</accession>
<comment type="subcellular location">
    <subcellularLocation>
        <location evidence="2 11">Secreted</location>
    </subcellularLocation>
</comment>
<keyword evidence="4 11" id="KW-0136">Cellulose degradation</keyword>
<protein>
    <recommendedName>
        <fullName evidence="11">AA9 family lytic polysaccharide monooxygenase</fullName>
        <ecNumber evidence="11">1.14.99.56</ecNumber>
    </recommendedName>
    <alternativeName>
        <fullName evidence="11">Endo-beta-1,4-glucanase</fullName>
    </alternativeName>
    <alternativeName>
        <fullName evidence="11">Glycosyl hydrolase 61 family protein</fullName>
    </alternativeName>
</protein>
<proteinExistence type="inferred from homology"/>
<name>A0A6A6AGX7_9PLEO</name>